<evidence type="ECO:0000256" key="9">
    <source>
        <dbReference type="SAM" id="MobiDB-lite"/>
    </source>
</evidence>
<evidence type="ECO:0000256" key="2">
    <source>
        <dbReference type="ARBA" id="ARBA00022692"/>
    </source>
</evidence>
<dbReference type="OrthoDB" id="6144753at2759"/>
<feature type="domain" description="Cadherin" evidence="12">
    <location>
        <begin position="456"/>
        <end position="542"/>
    </location>
</feature>
<dbReference type="GO" id="GO:0005886">
    <property type="term" value="C:plasma membrane"/>
    <property type="evidence" value="ECO:0007669"/>
    <property type="project" value="InterPro"/>
</dbReference>
<evidence type="ECO:0000313" key="14">
    <source>
        <dbReference type="Proteomes" id="UP000242188"/>
    </source>
</evidence>
<feature type="compositionally biased region" description="Low complexity" evidence="9">
    <location>
        <begin position="690"/>
        <end position="707"/>
    </location>
</feature>
<dbReference type="Pfam" id="PF00028">
    <property type="entry name" value="Cadherin"/>
    <property type="match status" value="2"/>
</dbReference>
<evidence type="ECO:0000256" key="5">
    <source>
        <dbReference type="ARBA" id="ARBA00022889"/>
    </source>
</evidence>
<dbReference type="InterPro" id="IPR020894">
    <property type="entry name" value="Cadherin_CS"/>
</dbReference>
<feature type="domain" description="Cadherin" evidence="12">
    <location>
        <begin position="240"/>
        <end position="344"/>
    </location>
</feature>
<dbReference type="InterPro" id="IPR002126">
    <property type="entry name" value="Cadherin-like_dom"/>
</dbReference>
<accession>A0A210QGK3</accession>
<dbReference type="InterPro" id="IPR050971">
    <property type="entry name" value="Cadherin-domain_protein"/>
</dbReference>
<evidence type="ECO:0000256" key="6">
    <source>
        <dbReference type="ARBA" id="ARBA00022989"/>
    </source>
</evidence>
<comment type="subcellular location">
    <subcellularLocation>
        <location evidence="1">Membrane</location>
    </subcellularLocation>
</comment>
<feature type="compositionally biased region" description="Basic and acidic residues" evidence="9">
    <location>
        <begin position="732"/>
        <end position="759"/>
    </location>
</feature>
<dbReference type="AlphaFoldDB" id="A0A210QGK3"/>
<dbReference type="Proteomes" id="UP000242188">
    <property type="component" value="Unassembled WGS sequence"/>
</dbReference>
<feature type="domain" description="Cadherin" evidence="12">
    <location>
        <begin position="129"/>
        <end position="239"/>
    </location>
</feature>
<name>A0A210QGK3_MIZYE</name>
<dbReference type="GO" id="GO:0005509">
    <property type="term" value="F:calcium ion binding"/>
    <property type="evidence" value="ECO:0007669"/>
    <property type="project" value="UniProtKB-UniRule"/>
</dbReference>
<evidence type="ECO:0000256" key="3">
    <source>
        <dbReference type="ARBA" id="ARBA00022737"/>
    </source>
</evidence>
<evidence type="ECO:0000256" key="4">
    <source>
        <dbReference type="ARBA" id="ARBA00022837"/>
    </source>
</evidence>
<protein>
    <submittedName>
        <fullName evidence="13">Cadherin EGF LAG seven-pass G-type receptor 3</fullName>
    </submittedName>
</protein>
<feature type="domain" description="Cadherin" evidence="12">
    <location>
        <begin position="345"/>
        <end position="442"/>
    </location>
</feature>
<dbReference type="PROSITE" id="PS50268">
    <property type="entry name" value="CADHERIN_2"/>
    <property type="match status" value="4"/>
</dbReference>
<dbReference type="InterPro" id="IPR015919">
    <property type="entry name" value="Cadherin-like_sf"/>
</dbReference>
<dbReference type="CDD" id="cd11304">
    <property type="entry name" value="Cadherin_repeat"/>
    <property type="match status" value="4"/>
</dbReference>
<evidence type="ECO:0000313" key="13">
    <source>
        <dbReference type="EMBL" id="OWF47885.1"/>
    </source>
</evidence>
<feature type="transmembrane region" description="Helical" evidence="10">
    <location>
        <begin position="548"/>
        <end position="572"/>
    </location>
</feature>
<feature type="compositionally biased region" description="Low complexity" evidence="9">
    <location>
        <begin position="718"/>
        <end position="728"/>
    </location>
</feature>
<evidence type="ECO:0000259" key="12">
    <source>
        <dbReference type="PROSITE" id="PS50268"/>
    </source>
</evidence>
<keyword evidence="13" id="KW-0675">Receptor</keyword>
<dbReference type="EMBL" id="NEDP02003755">
    <property type="protein sequence ID" value="OWF47885.1"/>
    <property type="molecule type" value="Genomic_DNA"/>
</dbReference>
<gene>
    <name evidence="13" type="ORF">KP79_PYT20368</name>
</gene>
<comment type="caution">
    <text evidence="13">The sequence shown here is derived from an EMBL/GenBank/DDBJ whole genome shotgun (WGS) entry which is preliminary data.</text>
</comment>
<dbReference type="Gene3D" id="2.60.40.60">
    <property type="entry name" value="Cadherins"/>
    <property type="match status" value="5"/>
</dbReference>
<feature type="signal peptide" evidence="11">
    <location>
        <begin position="1"/>
        <end position="19"/>
    </location>
</feature>
<proteinExistence type="predicted"/>
<evidence type="ECO:0000256" key="1">
    <source>
        <dbReference type="ARBA" id="ARBA00004370"/>
    </source>
</evidence>
<organism evidence="13 14">
    <name type="scientific">Mizuhopecten yessoensis</name>
    <name type="common">Japanese scallop</name>
    <name type="synonym">Patinopecten yessoensis</name>
    <dbReference type="NCBI Taxonomy" id="6573"/>
    <lineage>
        <taxon>Eukaryota</taxon>
        <taxon>Metazoa</taxon>
        <taxon>Spiralia</taxon>
        <taxon>Lophotrochozoa</taxon>
        <taxon>Mollusca</taxon>
        <taxon>Bivalvia</taxon>
        <taxon>Autobranchia</taxon>
        <taxon>Pteriomorphia</taxon>
        <taxon>Pectinida</taxon>
        <taxon>Pectinoidea</taxon>
        <taxon>Pectinidae</taxon>
        <taxon>Mizuhopecten</taxon>
    </lineage>
</organism>
<keyword evidence="14" id="KW-1185">Reference proteome</keyword>
<reference evidence="13 14" key="1">
    <citation type="journal article" date="2017" name="Nat. Ecol. Evol.">
        <title>Scallop genome provides insights into evolution of bilaterian karyotype and development.</title>
        <authorList>
            <person name="Wang S."/>
            <person name="Zhang J."/>
            <person name="Jiao W."/>
            <person name="Li J."/>
            <person name="Xun X."/>
            <person name="Sun Y."/>
            <person name="Guo X."/>
            <person name="Huan P."/>
            <person name="Dong B."/>
            <person name="Zhang L."/>
            <person name="Hu X."/>
            <person name="Sun X."/>
            <person name="Wang J."/>
            <person name="Zhao C."/>
            <person name="Wang Y."/>
            <person name="Wang D."/>
            <person name="Huang X."/>
            <person name="Wang R."/>
            <person name="Lv J."/>
            <person name="Li Y."/>
            <person name="Zhang Z."/>
            <person name="Liu B."/>
            <person name="Lu W."/>
            <person name="Hui Y."/>
            <person name="Liang J."/>
            <person name="Zhou Z."/>
            <person name="Hou R."/>
            <person name="Li X."/>
            <person name="Liu Y."/>
            <person name="Li H."/>
            <person name="Ning X."/>
            <person name="Lin Y."/>
            <person name="Zhao L."/>
            <person name="Xing Q."/>
            <person name="Dou J."/>
            <person name="Li Y."/>
            <person name="Mao J."/>
            <person name="Guo H."/>
            <person name="Dou H."/>
            <person name="Li T."/>
            <person name="Mu C."/>
            <person name="Jiang W."/>
            <person name="Fu Q."/>
            <person name="Fu X."/>
            <person name="Miao Y."/>
            <person name="Liu J."/>
            <person name="Yu Q."/>
            <person name="Li R."/>
            <person name="Liao H."/>
            <person name="Li X."/>
            <person name="Kong Y."/>
            <person name="Jiang Z."/>
            <person name="Chourrout D."/>
            <person name="Li R."/>
            <person name="Bao Z."/>
        </authorList>
    </citation>
    <scope>NUCLEOTIDE SEQUENCE [LARGE SCALE GENOMIC DNA]</scope>
    <source>
        <strain evidence="13 14">PY_sf001</strain>
    </source>
</reference>
<dbReference type="GO" id="GO:0005911">
    <property type="term" value="C:cell-cell junction"/>
    <property type="evidence" value="ECO:0007669"/>
    <property type="project" value="TreeGrafter"/>
</dbReference>
<keyword evidence="3" id="KW-0677">Repeat</keyword>
<keyword evidence="5" id="KW-0130">Cell adhesion</keyword>
<feature type="chain" id="PRO_5012781199" evidence="11">
    <location>
        <begin position="20"/>
        <end position="759"/>
    </location>
</feature>
<dbReference type="PANTHER" id="PTHR24025">
    <property type="entry name" value="DESMOGLEIN FAMILY MEMBER"/>
    <property type="match status" value="1"/>
</dbReference>
<keyword evidence="6 10" id="KW-1133">Transmembrane helix</keyword>
<evidence type="ECO:0000256" key="11">
    <source>
        <dbReference type="SAM" id="SignalP"/>
    </source>
</evidence>
<keyword evidence="4 8" id="KW-0106">Calcium</keyword>
<dbReference type="PROSITE" id="PS00232">
    <property type="entry name" value="CADHERIN_1"/>
    <property type="match status" value="2"/>
</dbReference>
<evidence type="ECO:0000256" key="8">
    <source>
        <dbReference type="PROSITE-ProRule" id="PRU00043"/>
    </source>
</evidence>
<evidence type="ECO:0000256" key="7">
    <source>
        <dbReference type="ARBA" id="ARBA00023136"/>
    </source>
</evidence>
<sequence>MDILVVILGILAAVDTANTQDPCSISEAGYESFITDVPEDTPVGSVLGTLNVLGGPDTVDLSQQSNTYLLFDTVSRNITLQVALDTDQGTGTITLLVNCRIINEVGMPLIPLTVRVILEDVNDNSPIFSSSNYVFNVTEDTAVGTTIFNGAIATDADQRGGGNDQISYRILPGTYSDYFDIEYPLYPDIKLKKPFDFETLNTVTVEIEAKDNPERGVSMSSSATLTINVVDVDDLSPTFTFDFYTGNVHVNATRGTVVKIYPPIKAQDQDQLNTPVIYYMLDPKNRFIINEITGEITVESQLSETTYAAILEAVQRDNPLRYGTALVTIAVSGYNASGPDGPSFQQNLYETTISESQPSGTTVMTVPVTVTNPLTTLSYTILESIQEFAVDQRGNIFLVTPLDYDGPDKEYRFTLQVSDGINVASTSIHIRVADVNDNTPELRNDDYVVETERVQGAIITVIEGSDRDINTQLQYQLKTFTSFFAINSQGDISITASPEELLENSYRLVVSVSDDGIPPRSTVALVTVKFPPLGVGVTQPQGEMADDLLAIIMGAVAAVLFVIIVILIVYIIRRRVSFTDEQLTKARLHDGLDPKGLTYKPGDPSPDPVEIDMKFDGDLEETSDIDGATTIQDNPLSDDRMNYGFSNHSNDGSGEIQLDTAVIPYGNSFHNYEDRHTFQNGMLKTFHVPEGSSSGESSNSDSTGDSNRGLMKIRPHKSSSLSKGKTLSWGDSNDRGSSEETLPKELRKSKDKPEITVYF</sequence>
<keyword evidence="2 10" id="KW-0812">Transmembrane</keyword>
<dbReference type="PRINTS" id="PR00205">
    <property type="entry name" value="CADHERIN"/>
</dbReference>
<dbReference type="GO" id="GO:0007156">
    <property type="term" value="P:homophilic cell adhesion via plasma membrane adhesion molecules"/>
    <property type="evidence" value="ECO:0007669"/>
    <property type="project" value="InterPro"/>
</dbReference>
<dbReference type="SUPFAM" id="SSF49313">
    <property type="entry name" value="Cadherin-like"/>
    <property type="match status" value="4"/>
</dbReference>
<keyword evidence="11" id="KW-0732">Signal</keyword>
<keyword evidence="7 10" id="KW-0472">Membrane</keyword>
<dbReference type="PANTHER" id="PTHR24025:SF23">
    <property type="entry name" value="NEURAL-CADHERIN"/>
    <property type="match status" value="1"/>
</dbReference>
<dbReference type="SMART" id="SM00112">
    <property type="entry name" value="CA"/>
    <property type="match status" value="4"/>
</dbReference>
<feature type="region of interest" description="Disordered" evidence="9">
    <location>
        <begin position="685"/>
        <end position="759"/>
    </location>
</feature>
<evidence type="ECO:0000256" key="10">
    <source>
        <dbReference type="SAM" id="Phobius"/>
    </source>
</evidence>